<evidence type="ECO:0000259" key="4">
    <source>
        <dbReference type="PROSITE" id="PS51102"/>
    </source>
</evidence>
<dbReference type="InterPro" id="IPR004702">
    <property type="entry name" value="PTS_sorb_EIIBC"/>
</dbReference>
<protein>
    <submittedName>
        <fullName evidence="5">Glucitol/sorbitol-specific phosphotransferase enzyme IIB component</fullName>
        <ecNumber evidence="5">2.7.1.69</ecNumber>
    </submittedName>
</protein>
<proteinExistence type="predicted"/>
<dbReference type="EC" id="2.7.1.69" evidence="5"/>
<dbReference type="GO" id="GO:0005886">
    <property type="term" value="C:plasma membrane"/>
    <property type="evidence" value="ECO:0007669"/>
    <property type="project" value="TreeGrafter"/>
</dbReference>
<dbReference type="Pfam" id="PF03612">
    <property type="entry name" value="EIIBC-GUT_N"/>
    <property type="match status" value="1"/>
</dbReference>
<dbReference type="PANTHER" id="PTHR39427:SF1">
    <property type="entry name" value="PTS SYSTEM GLUCITOL_SORBITOL-SPECIFIC EIIB COMPONENT"/>
    <property type="match status" value="1"/>
</dbReference>
<dbReference type="PROSITE" id="PS51102">
    <property type="entry name" value="PTS_EIIB_TYPE_5"/>
    <property type="match status" value="1"/>
</dbReference>
<dbReference type="AlphaFoldDB" id="A0A6N3EER5"/>
<reference evidence="5" key="1">
    <citation type="submission" date="2019-11" db="EMBL/GenBank/DDBJ databases">
        <authorList>
            <person name="Feng L."/>
        </authorList>
    </citation>
    <scope>NUCLEOTIDE SEQUENCE</scope>
    <source>
        <strain evidence="5">IbartlettiiLFYP30</strain>
    </source>
</reference>
<keyword evidence="3" id="KW-1133">Transmembrane helix</keyword>
<organism evidence="5">
    <name type="scientific">Intestinibacter bartlettii</name>
    <dbReference type="NCBI Taxonomy" id="261299"/>
    <lineage>
        <taxon>Bacteria</taxon>
        <taxon>Bacillati</taxon>
        <taxon>Bacillota</taxon>
        <taxon>Clostridia</taxon>
        <taxon>Peptostreptococcales</taxon>
        <taxon>Peptostreptococcaceae</taxon>
        <taxon>Intestinibacter</taxon>
    </lineage>
</organism>
<feature type="modified residue" description="Phosphocysteine; by EIIA" evidence="1">
    <location>
        <position position="74"/>
    </location>
</feature>
<dbReference type="InterPro" id="IPR011638">
    <property type="entry name" value="PTS_EIIBC_GUT_C"/>
</dbReference>
<feature type="region of interest" description="Disordered" evidence="2">
    <location>
        <begin position="127"/>
        <end position="146"/>
    </location>
</feature>
<evidence type="ECO:0000256" key="2">
    <source>
        <dbReference type="SAM" id="MobiDB-lite"/>
    </source>
</evidence>
<keyword evidence="3" id="KW-0472">Membrane</keyword>
<dbReference type="PANTHER" id="PTHR39427">
    <property type="match status" value="1"/>
</dbReference>
<dbReference type="RefSeq" id="WP_024038571.1">
    <property type="nucleotide sequence ID" value="NZ_CACRUE010000034.1"/>
</dbReference>
<name>A0A6N3EER5_9FIRM</name>
<accession>A0A6N3EER5</accession>
<feature type="transmembrane region" description="Helical" evidence="3">
    <location>
        <begin position="237"/>
        <end position="267"/>
    </location>
</feature>
<sequence length="340" mass="35589">MSEYKAIKINRGANGWGGPLTIVPTETKNKILVVTGGGFPPLAQHISKMTGCELVDGFKTTIPDEEVILAIVDCGGTARCGVYPKKGIFTVNLTSVGKSGPLAKFITEEIYVSDVKESDVEYCDGSAVPATEPAEETPSEGSSKMTREEYLEKKAAAQEKYGEVAKEGFLTRLGKGVGNVVSIFYQAAREAVQTTITNILPFMIFVSLIVGIINGTGVGEWLANTISPLASSLPGMLVISLFCALPFISPLIGPGAVIAQIIGVLLGNQIAQGGIQPQMALPALFAIDAQVGGDFVPVGLSLSEAEAETVEIGVPAVLFSRVITGPVAVVIAYFASFGLF</sequence>
<feature type="domain" description="PTS EIIB type-5" evidence="4">
    <location>
        <begin position="3"/>
        <end position="200"/>
    </location>
</feature>
<dbReference type="EMBL" id="CACRUE010000034">
    <property type="protein sequence ID" value="VYU39282.1"/>
    <property type="molecule type" value="Genomic_DNA"/>
</dbReference>
<keyword evidence="3" id="KW-0812">Transmembrane</keyword>
<dbReference type="GO" id="GO:0008982">
    <property type="term" value="F:protein-N(PI)-phosphohistidine-sugar phosphotransferase activity"/>
    <property type="evidence" value="ECO:0007669"/>
    <property type="project" value="InterPro"/>
</dbReference>
<evidence type="ECO:0000256" key="1">
    <source>
        <dbReference type="PROSITE-ProRule" id="PRU00425"/>
    </source>
</evidence>
<keyword evidence="5" id="KW-0808">Transferase</keyword>
<evidence type="ECO:0000256" key="3">
    <source>
        <dbReference type="SAM" id="Phobius"/>
    </source>
</evidence>
<gene>
    <name evidence="5" type="primary">srlE_1</name>
    <name evidence="5" type="ORF">IBLFYP30_00263</name>
</gene>
<feature type="transmembrane region" description="Helical" evidence="3">
    <location>
        <begin position="312"/>
        <end position="335"/>
    </location>
</feature>
<feature type="transmembrane region" description="Helical" evidence="3">
    <location>
        <begin position="199"/>
        <end position="217"/>
    </location>
</feature>
<dbReference type="InterPro" id="IPR011618">
    <property type="entry name" value="PTS_EIIBC_GUT_N"/>
</dbReference>
<dbReference type="Pfam" id="PF07663">
    <property type="entry name" value="EIIBC-GUT_C"/>
    <property type="match status" value="1"/>
</dbReference>
<dbReference type="GO" id="GO:0009401">
    <property type="term" value="P:phosphoenolpyruvate-dependent sugar phosphotransferase system"/>
    <property type="evidence" value="ECO:0007669"/>
    <property type="project" value="InterPro"/>
</dbReference>
<evidence type="ECO:0000313" key="5">
    <source>
        <dbReference type="EMBL" id="VYU39282.1"/>
    </source>
</evidence>